<feature type="compositionally biased region" description="Basic and acidic residues" evidence="5">
    <location>
        <begin position="187"/>
        <end position="200"/>
    </location>
</feature>
<evidence type="ECO:0000256" key="2">
    <source>
        <dbReference type="ARBA" id="ARBA00022692"/>
    </source>
</evidence>
<gene>
    <name evidence="8" type="ORF">AVDCRST_MAG66-3091</name>
</gene>
<dbReference type="Pfam" id="PF07291">
    <property type="entry name" value="MauE"/>
    <property type="match status" value="1"/>
</dbReference>
<keyword evidence="4 6" id="KW-0472">Membrane</keyword>
<organism evidence="8">
    <name type="scientific">uncultured Pseudonocardia sp</name>
    <dbReference type="NCBI Taxonomy" id="211455"/>
    <lineage>
        <taxon>Bacteria</taxon>
        <taxon>Bacillati</taxon>
        <taxon>Actinomycetota</taxon>
        <taxon>Actinomycetes</taxon>
        <taxon>Pseudonocardiales</taxon>
        <taxon>Pseudonocardiaceae</taxon>
        <taxon>Pseudonocardia</taxon>
        <taxon>environmental samples</taxon>
    </lineage>
</organism>
<feature type="transmembrane region" description="Helical" evidence="6">
    <location>
        <begin position="6"/>
        <end position="26"/>
    </location>
</feature>
<dbReference type="AlphaFoldDB" id="A0A6J4PX08"/>
<evidence type="ECO:0000256" key="5">
    <source>
        <dbReference type="SAM" id="MobiDB-lite"/>
    </source>
</evidence>
<dbReference type="UniPathway" id="UPA00895"/>
<evidence type="ECO:0000259" key="7">
    <source>
        <dbReference type="Pfam" id="PF07291"/>
    </source>
</evidence>
<feature type="region of interest" description="Disordered" evidence="5">
    <location>
        <begin position="172"/>
        <end position="200"/>
    </location>
</feature>
<evidence type="ECO:0000313" key="8">
    <source>
        <dbReference type="EMBL" id="CAA9428105.1"/>
    </source>
</evidence>
<evidence type="ECO:0000256" key="3">
    <source>
        <dbReference type="ARBA" id="ARBA00022989"/>
    </source>
</evidence>
<feature type="transmembrane region" description="Helical" evidence="6">
    <location>
        <begin position="144"/>
        <end position="162"/>
    </location>
</feature>
<comment type="subcellular location">
    <subcellularLocation>
        <location evidence="1">Membrane</location>
        <topology evidence="1">Multi-pass membrane protein</topology>
    </subcellularLocation>
</comment>
<feature type="transmembrane region" description="Helical" evidence="6">
    <location>
        <begin position="46"/>
        <end position="66"/>
    </location>
</feature>
<evidence type="ECO:0000256" key="1">
    <source>
        <dbReference type="ARBA" id="ARBA00004141"/>
    </source>
</evidence>
<protein>
    <recommendedName>
        <fullName evidence="7">Methylamine utilisation protein MauE domain-containing protein</fullName>
    </recommendedName>
</protein>
<dbReference type="GO" id="GO:0030416">
    <property type="term" value="P:methylamine metabolic process"/>
    <property type="evidence" value="ECO:0007669"/>
    <property type="project" value="InterPro"/>
</dbReference>
<dbReference type="GO" id="GO:0016020">
    <property type="term" value="C:membrane"/>
    <property type="evidence" value="ECO:0007669"/>
    <property type="project" value="UniProtKB-SubCell"/>
</dbReference>
<feature type="transmembrane region" description="Helical" evidence="6">
    <location>
        <begin position="120"/>
        <end position="138"/>
    </location>
</feature>
<feature type="transmembrane region" description="Helical" evidence="6">
    <location>
        <begin position="72"/>
        <end position="90"/>
    </location>
</feature>
<evidence type="ECO:0000256" key="4">
    <source>
        <dbReference type="ARBA" id="ARBA00023136"/>
    </source>
</evidence>
<evidence type="ECO:0000256" key="6">
    <source>
        <dbReference type="SAM" id="Phobius"/>
    </source>
</evidence>
<proteinExistence type="predicted"/>
<dbReference type="EMBL" id="CADCUS010000449">
    <property type="protein sequence ID" value="CAA9428105.1"/>
    <property type="molecule type" value="Genomic_DNA"/>
</dbReference>
<keyword evidence="2 6" id="KW-0812">Transmembrane</keyword>
<dbReference type="InterPro" id="IPR009908">
    <property type="entry name" value="Methylamine_util_MauE"/>
</dbReference>
<accession>A0A6J4PX08</accession>
<reference evidence="8" key="1">
    <citation type="submission" date="2020-02" db="EMBL/GenBank/DDBJ databases">
        <authorList>
            <person name="Meier V. D."/>
        </authorList>
    </citation>
    <scope>NUCLEOTIDE SEQUENCE</scope>
    <source>
        <strain evidence="8">AVDCRST_MAG66</strain>
    </source>
</reference>
<sequence>MVAEAVLLVTRLVVGGMFLVALVGKLRDPASFRSAVRGFRVVPRRLVRPLVGIVLGAEAAVVLLVVDRTTAPAGLAVAALLLVAFAVGMARVIARGDRVPCGCFGRSAAPVSRAHIGRNALLATVSAAGLVAGLTAGVEPLDGPVLLVLSLFSAAVVAVLLLSDQLLTVAEPPRRPGTTSPLSAARHPVDRHNEEEVVPW</sequence>
<feature type="domain" description="Methylamine utilisation protein MauE" evidence="7">
    <location>
        <begin position="5"/>
        <end position="131"/>
    </location>
</feature>
<keyword evidence="3 6" id="KW-1133">Transmembrane helix</keyword>
<name>A0A6J4PX08_9PSEU</name>